<evidence type="ECO:0000313" key="3">
    <source>
        <dbReference type="Proteomes" id="UP001175228"/>
    </source>
</evidence>
<dbReference type="GO" id="GO:0033167">
    <property type="term" value="C:ARC complex"/>
    <property type="evidence" value="ECO:0007669"/>
    <property type="project" value="InterPro"/>
</dbReference>
<dbReference type="InterPro" id="IPR018606">
    <property type="entry name" value="Arb1"/>
</dbReference>
<feature type="region of interest" description="Disordered" evidence="1">
    <location>
        <begin position="325"/>
        <end position="347"/>
    </location>
</feature>
<reference evidence="2" key="1">
    <citation type="submission" date="2023-06" db="EMBL/GenBank/DDBJ databases">
        <authorList>
            <consortium name="Lawrence Berkeley National Laboratory"/>
            <person name="Ahrendt S."/>
            <person name="Sahu N."/>
            <person name="Indic B."/>
            <person name="Wong-Bajracharya J."/>
            <person name="Merenyi Z."/>
            <person name="Ke H.-M."/>
            <person name="Monk M."/>
            <person name="Kocsube S."/>
            <person name="Drula E."/>
            <person name="Lipzen A."/>
            <person name="Balint B."/>
            <person name="Henrissat B."/>
            <person name="Andreopoulos B."/>
            <person name="Martin F.M."/>
            <person name="Harder C.B."/>
            <person name="Rigling D."/>
            <person name="Ford K.L."/>
            <person name="Foster G.D."/>
            <person name="Pangilinan J."/>
            <person name="Papanicolaou A."/>
            <person name="Barry K."/>
            <person name="LaButti K."/>
            <person name="Viragh M."/>
            <person name="Koriabine M."/>
            <person name="Yan M."/>
            <person name="Riley R."/>
            <person name="Champramary S."/>
            <person name="Plett K.L."/>
            <person name="Tsai I.J."/>
            <person name="Slot J."/>
            <person name="Sipos G."/>
            <person name="Plett J."/>
            <person name="Nagy L.G."/>
            <person name="Grigoriev I.V."/>
        </authorList>
    </citation>
    <scope>NUCLEOTIDE SEQUENCE</scope>
    <source>
        <strain evidence="2">HWK02</strain>
    </source>
</reference>
<feature type="compositionally biased region" description="Polar residues" evidence="1">
    <location>
        <begin position="140"/>
        <end position="149"/>
    </location>
</feature>
<keyword evidence="3" id="KW-1185">Reference proteome</keyword>
<dbReference type="EMBL" id="JAUEPU010000009">
    <property type="protein sequence ID" value="KAK0499467.1"/>
    <property type="molecule type" value="Genomic_DNA"/>
</dbReference>
<name>A0AA39UQV9_9AGAR</name>
<feature type="compositionally biased region" description="Acidic residues" evidence="1">
    <location>
        <begin position="153"/>
        <end position="166"/>
    </location>
</feature>
<protein>
    <submittedName>
        <fullName evidence="2">Uncharacterized protein</fullName>
    </submittedName>
</protein>
<feature type="region of interest" description="Disordered" evidence="1">
    <location>
        <begin position="140"/>
        <end position="194"/>
    </location>
</feature>
<dbReference type="AlphaFoldDB" id="A0AA39UQV9"/>
<gene>
    <name evidence="2" type="ORF">EDD18DRAFT_1069450</name>
</gene>
<organism evidence="2 3">
    <name type="scientific">Armillaria luteobubalina</name>
    <dbReference type="NCBI Taxonomy" id="153913"/>
    <lineage>
        <taxon>Eukaryota</taxon>
        <taxon>Fungi</taxon>
        <taxon>Dikarya</taxon>
        <taxon>Basidiomycota</taxon>
        <taxon>Agaricomycotina</taxon>
        <taxon>Agaricomycetes</taxon>
        <taxon>Agaricomycetidae</taxon>
        <taxon>Agaricales</taxon>
        <taxon>Marasmiineae</taxon>
        <taxon>Physalacriaceae</taxon>
        <taxon>Armillaria</taxon>
    </lineage>
</organism>
<dbReference type="GO" id="GO:0031047">
    <property type="term" value="P:regulatory ncRNA-mediated gene silencing"/>
    <property type="evidence" value="ECO:0007669"/>
    <property type="project" value="InterPro"/>
</dbReference>
<evidence type="ECO:0000256" key="1">
    <source>
        <dbReference type="SAM" id="MobiDB-lite"/>
    </source>
</evidence>
<proteinExistence type="predicted"/>
<comment type="caution">
    <text evidence="2">The sequence shown here is derived from an EMBL/GenBank/DDBJ whole genome shotgun (WGS) entry which is preliminary data.</text>
</comment>
<evidence type="ECO:0000313" key="2">
    <source>
        <dbReference type="EMBL" id="KAK0499467.1"/>
    </source>
</evidence>
<sequence length="606" mass="69036">MHFPPFPQPPEGLEIIPFKDYKEVGILKETPDRVERDALGIPTVAMKTVHATDRCKTNAQGNGKDNKKSYLRASREWWHDWENLERRIEPGSAYDDRLPLQDRLHQAANDFIRARRPIPQRVNHMWDQIQLYLGLYQNMPRQKTSSNKPSKNDEDDEDFSDDEGEPQMELPEVSRNMDAQRATPPRLEPYNHVKEDSRLVDTDRLKTRRSLNGASKERILDFFENLEKSVAIFLSSYMMTQGFHFDEYKLLDFPRVLGFFIKYLITNNVWPECKARLIRSQNTINIASQELMCTSKISKALPDVLNHAFRDHWKINPDVFYGDAVSDDDSDADKPEPKRRKVDPEAEVEFEQSLKDVNLDLIKPEDMDVLMEEAVVAEQSGWGSESKWNVDDDAVPAPRNAWDNPPEQDWSFLTNSPALIALLGPTALPITHTTGIVEQSMRRIADIISPSKDASALPHAKDPSPEAVEAGLERRFTKVVLSPWLRTKTGNHEPTISSLSKGLVLGKDNVKADAHLSGPKPHNPWKDNITIFVGENAAKDLRKGMGLGGSWIQMARRQDFGSKADKKKKRKGKKSDDRFWYMCSLMTVITSYHVASSEAHGDVSIL</sequence>
<dbReference type="Proteomes" id="UP001175228">
    <property type="component" value="Unassembled WGS sequence"/>
</dbReference>
<accession>A0AA39UQV9</accession>
<dbReference type="Pfam" id="PF09692">
    <property type="entry name" value="Arb1"/>
    <property type="match status" value="1"/>
</dbReference>